<feature type="compositionally biased region" description="Basic and acidic residues" evidence="1">
    <location>
        <begin position="123"/>
        <end position="132"/>
    </location>
</feature>
<keyword evidence="2" id="KW-0812">Transmembrane</keyword>
<dbReference type="OrthoDB" id="10510901at2759"/>
<keyword evidence="3" id="KW-1185">Reference proteome</keyword>
<keyword evidence="2" id="KW-1133">Transmembrane helix</keyword>
<sequence length="170" mass="17862">MNVSYRRLMSNDYPHWRDENYDDLWLERAKKHRYVAEAEGDDGNGDGDGGGGGGGSAGGGGGDGAGGGVGGGGDGAGGAGGGSEDEGEQSEIEETNEKSESAPQDETVTEATEGVPLEYTDYDPNKTEKSGNDEYEQVDMSSSRSIVSYFAVLLNIIFAISVHLIVRRGW</sequence>
<keyword evidence="2" id="KW-0472">Membrane</keyword>
<feature type="compositionally biased region" description="Acidic residues" evidence="1">
    <location>
        <begin position="83"/>
        <end position="94"/>
    </location>
</feature>
<dbReference type="KEGG" id="fas:105273543"/>
<gene>
    <name evidence="4" type="primary">LOC105273543</name>
</gene>
<organism evidence="3 4">
    <name type="scientific">Fopius arisanus</name>
    <dbReference type="NCBI Taxonomy" id="64838"/>
    <lineage>
        <taxon>Eukaryota</taxon>
        <taxon>Metazoa</taxon>
        <taxon>Ecdysozoa</taxon>
        <taxon>Arthropoda</taxon>
        <taxon>Hexapoda</taxon>
        <taxon>Insecta</taxon>
        <taxon>Pterygota</taxon>
        <taxon>Neoptera</taxon>
        <taxon>Endopterygota</taxon>
        <taxon>Hymenoptera</taxon>
        <taxon>Apocrita</taxon>
        <taxon>Ichneumonoidea</taxon>
        <taxon>Braconidae</taxon>
        <taxon>Opiinae</taxon>
        <taxon>Fopius</taxon>
    </lineage>
</organism>
<feature type="transmembrane region" description="Helical" evidence="2">
    <location>
        <begin position="146"/>
        <end position="166"/>
    </location>
</feature>
<dbReference type="AlphaFoldDB" id="A0A9R1UBH6"/>
<reference evidence="4" key="1">
    <citation type="submission" date="2025-08" db="UniProtKB">
        <authorList>
            <consortium name="RefSeq"/>
        </authorList>
    </citation>
    <scope>IDENTIFICATION</scope>
    <source>
        <strain evidence="4">USDA-PBARC FA_bdor</strain>
        <tissue evidence="4">Whole organism</tissue>
    </source>
</reference>
<evidence type="ECO:0000313" key="3">
    <source>
        <dbReference type="Proteomes" id="UP000694866"/>
    </source>
</evidence>
<evidence type="ECO:0000313" key="4">
    <source>
        <dbReference type="RefSeq" id="XP_011314341.1"/>
    </source>
</evidence>
<dbReference type="GeneID" id="105273543"/>
<dbReference type="Proteomes" id="UP000694866">
    <property type="component" value="Unplaced"/>
</dbReference>
<evidence type="ECO:0000256" key="2">
    <source>
        <dbReference type="SAM" id="Phobius"/>
    </source>
</evidence>
<accession>A0A9R1UBH6</accession>
<proteinExistence type="predicted"/>
<feature type="region of interest" description="Disordered" evidence="1">
    <location>
        <begin position="36"/>
        <end position="137"/>
    </location>
</feature>
<feature type="compositionally biased region" description="Polar residues" evidence="1">
    <location>
        <begin position="101"/>
        <end position="110"/>
    </location>
</feature>
<protein>
    <submittedName>
        <fullName evidence="4">Dachshund homolog 1</fullName>
    </submittedName>
</protein>
<name>A0A9R1UBH6_9HYME</name>
<feature type="compositionally biased region" description="Gly residues" evidence="1">
    <location>
        <begin position="46"/>
        <end position="82"/>
    </location>
</feature>
<dbReference type="RefSeq" id="XP_011314341.1">
    <property type="nucleotide sequence ID" value="XM_011316039.1"/>
</dbReference>
<evidence type="ECO:0000256" key="1">
    <source>
        <dbReference type="SAM" id="MobiDB-lite"/>
    </source>
</evidence>